<dbReference type="AlphaFoldDB" id="A0A6A8DK74"/>
<keyword evidence="2" id="KW-1185">Reference proteome</keyword>
<proteinExistence type="predicted"/>
<dbReference type="EMBL" id="WJNG01000002">
    <property type="protein sequence ID" value="MRH41652.1"/>
    <property type="molecule type" value="Genomic_DNA"/>
</dbReference>
<reference evidence="1" key="1">
    <citation type="submission" date="2019-11" db="EMBL/GenBank/DDBJ databases">
        <authorList>
            <person name="Li J."/>
        </authorList>
    </citation>
    <scope>NUCLEOTIDE SEQUENCE</scope>
    <source>
        <strain evidence="1">B6B</strain>
    </source>
</reference>
<dbReference type="OrthoDB" id="2704725at2"/>
<evidence type="ECO:0000313" key="2">
    <source>
        <dbReference type="Proteomes" id="UP000799092"/>
    </source>
</evidence>
<sequence>MSKRESQLMFQIFSEFINGLNHEQYESLVNGNAVIEYKRTNTIPIDDRLKDSILKSEKITDVERYFKGSLKKDIILFCESNRINVKGRDTKKEMFKKIANHFNIDYQESKDVELNEVMEKFLQLTDGVEAKQFLTAHETLKTKKEIIQFAQLLDVYVNPRHSKVAIVDRIIESVIGSQLRAKVIRS</sequence>
<dbReference type="RefSeq" id="WP_153735288.1">
    <property type="nucleotide sequence ID" value="NZ_WJNG01000002.1"/>
</dbReference>
<gene>
    <name evidence="1" type="ORF">GH741_03065</name>
</gene>
<name>A0A6A8DK74_9BACI</name>
<accession>A0A6A8DK74</accession>
<protein>
    <submittedName>
        <fullName evidence="1">Uncharacterized protein</fullName>
    </submittedName>
</protein>
<comment type="caution">
    <text evidence="1">The sequence shown here is derived from an EMBL/GenBank/DDBJ whole genome shotgun (WGS) entry which is preliminary data.</text>
</comment>
<dbReference type="Proteomes" id="UP000799092">
    <property type="component" value="Unassembled WGS sequence"/>
</dbReference>
<organism evidence="1 2">
    <name type="scientific">Aquibacillus halophilus</name>
    <dbReference type="NCBI Taxonomy" id="930132"/>
    <lineage>
        <taxon>Bacteria</taxon>
        <taxon>Bacillati</taxon>
        <taxon>Bacillota</taxon>
        <taxon>Bacilli</taxon>
        <taxon>Bacillales</taxon>
        <taxon>Bacillaceae</taxon>
        <taxon>Aquibacillus</taxon>
    </lineage>
</organism>
<evidence type="ECO:0000313" key="1">
    <source>
        <dbReference type="EMBL" id="MRH41652.1"/>
    </source>
</evidence>